<dbReference type="GeneID" id="3922219"/>
<dbReference type="HOGENOM" id="CLU_2504954_0_0_2"/>
<accession>Q2FRP9</accession>
<dbReference type="KEGG" id="mhu:Mhun_2303"/>
<evidence type="ECO:0000313" key="2">
    <source>
        <dbReference type="Proteomes" id="UP000001941"/>
    </source>
</evidence>
<dbReference type="OrthoDB" id="382323at2157"/>
<dbReference type="EMBL" id="CP000254">
    <property type="protein sequence ID" value="ABD42008.1"/>
    <property type="molecule type" value="Genomic_DNA"/>
</dbReference>
<reference evidence="2" key="1">
    <citation type="journal article" date="2016" name="Stand. Genomic Sci.">
        <title>Complete genome sequence of Methanospirillum hungatei type strain JF1.</title>
        <authorList>
            <person name="Gunsalus R.P."/>
            <person name="Cook L.E."/>
            <person name="Crable B."/>
            <person name="Rohlin L."/>
            <person name="McDonald E."/>
            <person name="Mouttaki H."/>
            <person name="Sieber J.R."/>
            <person name="Poweleit N."/>
            <person name="Zhou H."/>
            <person name="Lapidus A.L."/>
            <person name="Daligault H.E."/>
            <person name="Land M."/>
            <person name="Gilna P."/>
            <person name="Ivanova N."/>
            <person name="Kyrpides N."/>
            <person name="Culley D.E."/>
            <person name="McInerney M.J."/>
        </authorList>
    </citation>
    <scope>NUCLEOTIDE SEQUENCE [LARGE SCALE GENOMIC DNA]</scope>
    <source>
        <strain evidence="2">ATCC 27890 / DSM 864 / NBRC 100397 / JF-1</strain>
    </source>
</reference>
<organism evidence="1 2">
    <name type="scientific">Methanospirillum hungatei JF-1 (strain ATCC 27890 / DSM 864 / NBRC 100397 / JF-1)</name>
    <dbReference type="NCBI Taxonomy" id="323259"/>
    <lineage>
        <taxon>Archaea</taxon>
        <taxon>Methanobacteriati</taxon>
        <taxon>Methanobacteriota</taxon>
        <taxon>Stenosarchaea group</taxon>
        <taxon>Methanomicrobia</taxon>
        <taxon>Methanomicrobiales</taxon>
        <taxon>Methanospirillaceae</taxon>
        <taxon>Methanospirillum</taxon>
    </lineage>
</organism>
<protein>
    <submittedName>
        <fullName evidence="1">Uncharacterized protein</fullName>
    </submittedName>
</protein>
<dbReference type="AlphaFoldDB" id="Q2FRP9"/>
<keyword evidence="2" id="KW-1185">Reference proteome</keyword>
<evidence type="ECO:0000313" key="1">
    <source>
        <dbReference type="EMBL" id="ABD42008.1"/>
    </source>
</evidence>
<dbReference type="Proteomes" id="UP000001941">
    <property type="component" value="Chromosome"/>
</dbReference>
<name>Q2FRP9_METHJ</name>
<proteinExistence type="predicted"/>
<gene>
    <name evidence="1" type="ordered locus">Mhun_2303</name>
</gene>
<dbReference type="EnsemblBacteria" id="ABD42008">
    <property type="protein sequence ID" value="ABD42008"/>
    <property type="gene ID" value="Mhun_2303"/>
</dbReference>
<sequence>MQSFMSSYTDAPYVPSVWYSPSKTVIPHQSGFLDLPVFHALTMTTESPAQVSSDKPGSAIADLVQSDDRFLDQLEVMHYLNFSDF</sequence>
<dbReference type="InParanoid" id="Q2FRP9"/>
<dbReference type="RefSeq" id="WP_011449266.1">
    <property type="nucleotide sequence ID" value="NC_007796.1"/>
</dbReference>
<dbReference type="STRING" id="323259.Mhun_2303"/>